<evidence type="ECO:0000256" key="6">
    <source>
        <dbReference type="SAM" id="SignalP"/>
    </source>
</evidence>
<organism evidence="8 9">
    <name type="scientific">Aspergillus bombycis</name>
    <dbReference type="NCBI Taxonomy" id="109264"/>
    <lineage>
        <taxon>Eukaryota</taxon>
        <taxon>Fungi</taxon>
        <taxon>Dikarya</taxon>
        <taxon>Ascomycota</taxon>
        <taxon>Pezizomycotina</taxon>
        <taxon>Eurotiomycetes</taxon>
        <taxon>Eurotiomycetidae</taxon>
        <taxon>Eurotiales</taxon>
        <taxon>Aspergillaceae</taxon>
        <taxon>Aspergillus</taxon>
    </lineage>
</organism>
<feature type="region of interest" description="Disordered" evidence="5">
    <location>
        <begin position="248"/>
        <end position="268"/>
    </location>
</feature>
<feature type="domain" description="Auxiliary Activity family 9 catalytic" evidence="7">
    <location>
        <begin position="20"/>
        <end position="238"/>
    </location>
</feature>
<dbReference type="RefSeq" id="XP_022391372.1">
    <property type="nucleotide sequence ID" value="XM_022531466.1"/>
</dbReference>
<dbReference type="Gene3D" id="2.70.50.70">
    <property type="match status" value="1"/>
</dbReference>
<evidence type="ECO:0000256" key="1">
    <source>
        <dbReference type="ARBA" id="ARBA00001973"/>
    </source>
</evidence>
<comment type="caution">
    <text evidence="8">The sequence shown here is derived from an EMBL/GenBank/DDBJ whole genome shotgun (WGS) entry which is preliminary data.</text>
</comment>
<evidence type="ECO:0000259" key="7">
    <source>
        <dbReference type="Pfam" id="PF03443"/>
    </source>
</evidence>
<feature type="signal peptide" evidence="6">
    <location>
        <begin position="1"/>
        <end position="19"/>
    </location>
</feature>
<gene>
    <name evidence="8" type="ORF">ABOM_004336</name>
</gene>
<dbReference type="EMBL" id="LYCR01000021">
    <property type="protein sequence ID" value="OGM47655.1"/>
    <property type="molecule type" value="Genomic_DNA"/>
</dbReference>
<feature type="region of interest" description="Disordered" evidence="5">
    <location>
        <begin position="281"/>
        <end position="329"/>
    </location>
</feature>
<dbReference type="AlphaFoldDB" id="A0A1F8A8H0"/>
<evidence type="ECO:0000313" key="9">
    <source>
        <dbReference type="Proteomes" id="UP000179179"/>
    </source>
</evidence>
<evidence type="ECO:0000256" key="4">
    <source>
        <dbReference type="ARBA" id="ARBA00023157"/>
    </source>
</evidence>
<protein>
    <recommendedName>
        <fullName evidence="7">Auxiliary Activity family 9 catalytic domain-containing protein</fullName>
    </recommendedName>
</protein>
<comment type="subcellular location">
    <subcellularLocation>
        <location evidence="2">Secreted</location>
    </subcellularLocation>
</comment>
<feature type="compositionally biased region" description="Low complexity" evidence="5">
    <location>
        <begin position="251"/>
        <end position="262"/>
    </location>
</feature>
<dbReference type="OrthoDB" id="4849160at2759"/>
<proteinExistence type="predicted"/>
<keyword evidence="9" id="KW-1185">Reference proteome</keyword>
<dbReference type="SMR" id="A0A1F8A8H0"/>
<dbReference type="InterPro" id="IPR049892">
    <property type="entry name" value="AA9"/>
</dbReference>
<dbReference type="CDD" id="cd21175">
    <property type="entry name" value="LPMO_AA9"/>
    <property type="match status" value="1"/>
</dbReference>
<evidence type="ECO:0000256" key="3">
    <source>
        <dbReference type="ARBA" id="ARBA00022525"/>
    </source>
</evidence>
<dbReference type="InterPro" id="IPR005103">
    <property type="entry name" value="AA9_LPMO"/>
</dbReference>
<evidence type="ECO:0000256" key="5">
    <source>
        <dbReference type="SAM" id="MobiDB-lite"/>
    </source>
</evidence>
<dbReference type="Proteomes" id="UP000179179">
    <property type="component" value="Unassembled WGS sequence"/>
</dbReference>
<dbReference type="PANTHER" id="PTHR33353">
    <property type="entry name" value="PUTATIVE (AFU_ORTHOLOGUE AFUA_1G12560)-RELATED"/>
    <property type="match status" value="1"/>
</dbReference>
<reference evidence="8 9" key="1">
    <citation type="journal article" date="2016" name="Genome Biol. Evol.">
        <title>Draft genome sequence of an aflatoxigenic Aspergillus species, A. bombycis.</title>
        <authorList>
            <person name="Moore G.G."/>
            <person name="Mack B.M."/>
            <person name="Beltz S.B."/>
            <person name="Gilbert M.K."/>
        </authorList>
    </citation>
    <scope>NUCLEOTIDE SEQUENCE [LARGE SCALE GENOMIC DNA]</scope>
    <source>
        <strain evidence="9">NRRL 26010</strain>
    </source>
</reference>
<dbReference type="GO" id="GO:0005576">
    <property type="term" value="C:extracellular region"/>
    <property type="evidence" value="ECO:0007669"/>
    <property type="project" value="UniProtKB-SubCell"/>
</dbReference>
<keyword evidence="6" id="KW-0732">Signal</keyword>
<feature type="compositionally biased region" description="Polar residues" evidence="5">
    <location>
        <begin position="286"/>
        <end position="322"/>
    </location>
</feature>
<keyword evidence="4" id="KW-1015">Disulfide bond</keyword>
<dbReference type="PANTHER" id="PTHR33353:SF34">
    <property type="entry name" value="ENDO-BETA-1,4-GLUCANASE D"/>
    <property type="match status" value="1"/>
</dbReference>
<dbReference type="GeneID" id="34447726"/>
<accession>A0A1F8A8H0</accession>
<feature type="chain" id="PRO_5009534580" description="Auxiliary Activity family 9 catalytic domain-containing protein" evidence="6">
    <location>
        <begin position="20"/>
        <end position="358"/>
    </location>
</feature>
<dbReference type="STRING" id="109264.A0A1F8A8H0"/>
<evidence type="ECO:0000256" key="2">
    <source>
        <dbReference type="ARBA" id="ARBA00004613"/>
    </source>
</evidence>
<dbReference type="Pfam" id="PF03443">
    <property type="entry name" value="AA9"/>
    <property type="match status" value="1"/>
</dbReference>
<evidence type="ECO:0000313" key="8">
    <source>
        <dbReference type="EMBL" id="OGM47655.1"/>
    </source>
</evidence>
<keyword evidence="3" id="KW-0964">Secreted</keyword>
<sequence length="358" mass="38178">MSIARLVSLSLASAAVVAGHGYVTGIVVDDNQYYGGYLMTQYPYTDTPPGVVAWSESATDLGFVNGTGYTGGDIICHRDAENAALSATVTAGSTVQFQWDDWDESHHGPVIEYLARCDGDRSVVDKYSLKWFKISEKGLIDAIGNTGQGFWASDELIANNYSWSTTIPSSISAGNYVLRHEIIALHSASEANGAQNYPQCFNLRITSDGSDNPAGIPGTELYSATDPGILFNIWETMDSYPIPGPALYPNGSSGSTQPPSSTAVTTNSALTSSRIVTVATAPPSIMTPTSAPQTVFDPTTTPTAGPSKNPNNPSLFNHSTSAPKPDSRNAGRFLHYLQKMFSSLVSHKAHPRSLKITK</sequence>
<comment type="cofactor">
    <cofactor evidence="1">
        <name>Cu(2+)</name>
        <dbReference type="ChEBI" id="CHEBI:29036"/>
    </cofactor>
</comment>
<name>A0A1F8A8H0_9EURO</name>